<dbReference type="Proteomes" id="UP001163798">
    <property type="component" value="Unassembled WGS sequence"/>
</dbReference>
<sequence length="522" mass="58017">MDNFEHQTAYNDPSVLLYTEKEFFALLESNIQVAQLDSKSESRLYPLLSRIVSDLCLVAKSKDESQNPFILQCHNQAWFGHEQMSTFRLPDCAGCIYDPIRNLLVAPAFWIEAKRSELRKGDSDWRTSRTAEGRASEQFAHALPQVRNQVQHAFDSFAEGPDHYYVFIHVGIFWSLLLFKKEDEKAIREIELTEKRRIIGPGSPKSRLSKRPRLSNSSDGSPAPKTPPRPSNLSPSAAATPFASPVSSSDSPIPDELLPEVIFFNQPLVTGLPATGYSPPFRQALSIVMEAAGFSLQPTWLTAPQDFDFAPYEEKREAGKVILREAYFQDKIEHYQDYLKHQLNEEPSPPDNKQKDPTYAQPRHTYQPRHTPAKTRAGLRNIYYRKRESVSPSPASRSVSAQSRQNTSSRVALSRAASRSSHATSSRSRSRSQQASGGGSPSLAQSVSGGEGETDWVEDDDDSNQSIGYGSGQSESDPSLHEGLGSNEDSEDERGRSVFLEDFPSAPPSSSGDDLGVVDDDD</sequence>
<comment type="caution">
    <text evidence="2">The sequence shown here is derived from an EMBL/GenBank/DDBJ whole genome shotgun (WGS) entry which is preliminary data.</text>
</comment>
<feature type="compositionally biased region" description="Low complexity" evidence="1">
    <location>
        <begin position="234"/>
        <end position="251"/>
    </location>
</feature>
<gene>
    <name evidence="2" type="ORF">GGU10DRAFT_389476</name>
</gene>
<keyword evidence="3" id="KW-1185">Reference proteome</keyword>
<evidence type="ECO:0000313" key="3">
    <source>
        <dbReference type="Proteomes" id="UP001163798"/>
    </source>
</evidence>
<dbReference type="EMBL" id="MU793445">
    <property type="protein sequence ID" value="KAJ3782940.1"/>
    <property type="molecule type" value="Genomic_DNA"/>
</dbReference>
<dbReference type="AlphaFoldDB" id="A0AA38KN12"/>
<evidence type="ECO:0000313" key="2">
    <source>
        <dbReference type="EMBL" id="KAJ3782940.1"/>
    </source>
</evidence>
<organism evidence="2 3">
    <name type="scientific">Lentinula aff. detonsa</name>
    <dbReference type="NCBI Taxonomy" id="2804958"/>
    <lineage>
        <taxon>Eukaryota</taxon>
        <taxon>Fungi</taxon>
        <taxon>Dikarya</taxon>
        <taxon>Basidiomycota</taxon>
        <taxon>Agaricomycotina</taxon>
        <taxon>Agaricomycetes</taxon>
        <taxon>Agaricomycetidae</taxon>
        <taxon>Agaricales</taxon>
        <taxon>Marasmiineae</taxon>
        <taxon>Omphalotaceae</taxon>
        <taxon>Lentinula</taxon>
    </lineage>
</organism>
<reference evidence="2" key="1">
    <citation type="submission" date="2022-08" db="EMBL/GenBank/DDBJ databases">
        <authorList>
            <consortium name="DOE Joint Genome Institute"/>
            <person name="Min B."/>
            <person name="Riley R."/>
            <person name="Sierra-Patev S."/>
            <person name="Naranjo-Ortiz M."/>
            <person name="Looney B."/>
            <person name="Konkel Z."/>
            <person name="Slot J.C."/>
            <person name="Sakamoto Y."/>
            <person name="Steenwyk J.L."/>
            <person name="Rokas A."/>
            <person name="Carro J."/>
            <person name="Camarero S."/>
            <person name="Ferreira P."/>
            <person name="Molpeceres G."/>
            <person name="Ruiz-Duenas F.J."/>
            <person name="Serrano A."/>
            <person name="Henrissat B."/>
            <person name="Drula E."/>
            <person name="Hughes K.W."/>
            <person name="Mata J.L."/>
            <person name="Ishikawa N.K."/>
            <person name="Vargas-Isla R."/>
            <person name="Ushijima S."/>
            <person name="Smith C.A."/>
            <person name="Ahrendt S."/>
            <person name="Andreopoulos W."/>
            <person name="He G."/>
            <person name="Labutti K."/>
            <person name="Lipzen A."/>
            <person name="Ng V."/>
            <person name="Sandor L."/>
            <person name="Barry K."/>
            <person name="Martinez A.T."/>
            <person name="Xiao Y."/>
            <person name="Gibbons J.G."/>
            <person name="Terashima K."/>
            <person name="Hibbett D.S."/>
            <person name="Grigoriev I.V."/>
        </authorList>
    </citation>
    <scope>NUCLEOTIDE SEQUENCE</scope>
    <source>
        <strain evidence="2">TFB10291</strain>
    </source>
</reference>
<evidence type="ECO:0000256" key="1">
    <source>
        <dbReference type="SAM" id="MobiDB-lite"/>
    </source>
</evidence>
<proteinExistence type="predicted"/>
<feature type="compositionally biased region" description="Low complexity" evidence="1">
    <location>
        <begin position="390"/>
        <end position="446"/>
    </location>
</feature>
<feature type="region of interest" description="Disordered" evidence="1">
    <location>
        <begin position="199"/>
        <end position="251"/>
    </location>
</feature>
<feature type="region of interest" description="Disordered" evidence="1">
    <location>
        <begin position="343"/>
        <end position="522"/>
    </location>
</feature>
<feature type="compositionally biased region" description="Acidic residues" evidence="1">
    <location>
        <begin position="452"/>
        <end position="463"/>
    </location>
</feature>
<accession>A0AA38KN12</accession>
<feature type="compositionally biased region" description="Polar residues" evidence="1">
    <location>
        <begin position="464"/>
        <end position="477"/>
    </location>
</feature>
<name>A0AA38KN12_9AGAR</name>
<protein>
    <submittedName>
        <fullName evidence="2">Uncharacterized protein</fullName>
    </submittedName>
</protein>